<dbReference type="InterPro" id="IPR013762">
    <property type="entry name" value="Integrase-like_cat_sf"/>
</dbReference>
<dbReference type="PANTHER" id="PTHR30349">
    <property type="entry name" value="PHAGE INTEGRASE-RELATED"/>
    <property type="match status" value="1"/>
</dbReference>
<dbReference type="InterPro" id="IPR050090">
    <property type="entry name" value="Tyrosine_recombinase_XerCD"/>
</dbReference>
<dbReference type="InterPro" id="IPR002104">
    <property type="entry name" value="Integrase_catalytic"/>
</dbReference>
<evidence type="ECO:0000256" key="4">
    <source>
        <dbReference type="ARBA" id="ARBA00023172"/>
    </source>
</evidence>
<keyword evidence="3 5" id="KW-0238">DNA-binding</keyword>
<evidence type="ECO:0000313" key="8">
    <source>
        <dbReference type="EMBL" id="AFY92792.1"/>
    </source>
</evidence>
<evidence type="ECO:0000259" key="7">
    <source>
        <dbReference type="PROSITE" id="PS51900"/>
    </source>
</evidence>
<dbReference type="GO" id="GO:0006310">
    <property type="term" value="P:DNA recombination"/>
    <property type="evidence" value="ECO:0007669"/>
    <property type="project" value="UniProtKB-KW"/>
</dbReference>
<dbReference type="Pfam" id="PF00589">
    <property type="entry name" value="Phage_integrase"/>
    <property type="match status" value="1"/>
</dbReference>
<organism evidence="8 9">
    <name type="scientific">Chamaesiphon minutus (strain ATCC 27169 / PCC 6605)</name>
    <dbReference type="NCBI Taxonomy" id="1173020"/>
    <lineage>
        <taxon>Bacteria</taxon>
        <taxon>Bacillati</taxon>
        <taxon>Cyanobacteriota</taxon>
        <taxon>Cyanophyceae</taxon>
        <taxon>Gomontiellales</taxon>
        <taxon>Chamaesiphonaceae</taxon>
        <taxon>Chamaesiphon</taxon>
    </lineage>
</organism>
<dbReference type="HOGENOM" id="CLU_027562_9_6_3"/>
<evidence type="ECO:0000256" key="1">
    <source>
        <dbReference type="ARBA" id="ARBA00008857"/>
    </source>
</evidence>
<protein>
    <submittedName>
        <fullName evidence="8">Site-specific recombinase XerD</fullName>
    </submittedName>
</protein>
<evidence type="ECO:0000256" key="5">
    <source>
        <dbReference type="PROSITE-ProRule" id="PRU01248"/>
    </source>
</evidence>
<feature type="domain" description="Tyr recombinase" evidence="6">
    <location>
        <begin position="131"/>
        <end position="315"/>
    </location>
</feature>
<dbReference type="InterPro" id="IPR011010">
    <property type="entry name" value="DNA_brk_join_enz"/>
</dbReference>
<dbReference type="GO" id="GO:0003677">
    <property type="term" value="F:DNA binding"/>
    <property type="evidence" value="ECO:0007669"/>
    <property type="project" value="UniProtKB-UniRule"/>
</dbReference>
<dbReference type="Gene3D" id="1.10.443.10">
    <property type="entry name" value="Intergrase catalytic core"/>
    <property type="match status" value="1"/>
</dbReference>
<dbReference type="PROSITE" id="PS51898">
    <property type="entry name" value="TYR_RECOMBINASE"/>
    <property type="match status" value="1"/>
</dbReference>
<accession>K9UCI6</accession>
<dbReference type="PANTHER" id="PTHR30349:SF41">
    <property type="entry name" value="INTEGRASE_RECOMBINASE PROTEIN MJ0367-RELATED"/>
    <property type="match status" value="1"/>
</dbReference>
<evidence type="ECO:0000256" key="3">
    <source>
        <dbReference type="ARBA" id="ARBA00023125"/>
    </source>
</evidence>
<dbReference type="SUPFAM" id="SSF56349">
    <property type="entry name" value="DNA breaking-rejoining enzymes"/>
    <property type="match status" value="1"/>
</dbReference>
<reference evidence="8 9" key="1">
    <citation type="submission" date="2012-05" db="EMBL/GenBank/DDBJ databases">
        <title>Finished chromosome of genome of Chamaesiphon sp. PCC 6605.</title>
        <authorList>
            <consortium name="US DOE Joint Genome Institute"/>
            <person name="Gugger M."/>
            <person name="Coursin T."/>
            <person name="Rippka R."/>
            <person name="Tandeau De Marsac N."/>
            <person name="Huntemann M."/>
            <person name="Wei C.-L."/>
            <person name="Han J."/>
            <person name="Detter J.C."/>
            <person name="Han C."/>
            <person name="Tapia R."/>
            <person name="Chen A."/>
            <person name="Kyrpides N."/>
            <person name="Mavromatis K."/>
            <person name="Markowitz V."/>
            <person name="Szeto E."/>
            <person name="Ivanova N."/>
            <person name="Pagani I."/>
            <person name="Pati A."/>
            <person name="Goodwin L."/>
            <person name="Nordberg H.P."/>
            <person name="Cantor M.N."/>
            <person name="Hua S.X."/>
            <person name="Woyke T."/>
            <person name="Kerfeld C.A."/>
        </authorList>
    </citation>
    <scope>NUCLEOTIDE SEQUENCE [LARGE SCALE GENOMIC DNA]</scope>
    <source>
        <strain evidence="9">ATCC 27169 / PCC 6605</strain>
    </source>
</reference>
<dbReference type="InterPro" id="IPR004107">
    <property type="entry name" value="Integrase_SAM-like_N"/>
</dbReference>
<dbReference type="InterPro" id="IPR010998">
    <property type="entry name" value="Integrase_recombinase_N"/>
</dbReference>
<keyword evidence="9" id="KW-1185">Reference proteome</keyword>
<dbReference type="STRING" id="1173020.Cha6605_1648"/>
<dbReference type="InterPro" id="IPR044068">
    <property type="entry name" value="CB"/>
</dbReference>
<dbReference type="GO" id="GO:0015074">
    <property type="term" value="P:DNA integration"/>
    <property type="evidence" value="ECO:0007669"/>
    <property type="project" value="UniProtKB-KW"/>
</dbReference>
<dbReference type="PROSITE" id="PS51900">
    <property type="entry name" value="CB"/>
    <property type="match status" value="1"/>
</dbReference>
<dbReference type="Proteomes" id="UP000010366">
    <property type="component" value="Chromosome"/>
</dbReference>
<evidence type="ECO:0000313" key="9">
    <source>
        <dbReference type="Proteomes" id="UP000010366"/>
    </source>
</evidence>
<dbReference type="CDD" id="cd00397">
    <property type="entry name" value="DNA_BRE_C"/>
    <property type="match status" value="1"/>
</dbReference>
<dbReference type="AlphaFoldDB" id="K9UCI6"/>
<keyword evidence="4" id="KW-0233">DNA recombination</keyword>
<sequence length="334" mass="38075">MPLKSIPEPTLLTILPAPLPAPSPVVELREARIDEFLQARSLSPNSKIAYRRDLNHFLRWITIGWAAVTPRQVAQFKAHLLRIDSDTKERVLKDSSVCRILGTLKNFYGWLLKSQYISLDPTIAIELPKLVEPEAQNLDDITVEQILHAATNSSLPERNITIVSVLLHGLRASEVVNLNLEDYDGQRLNIRQAKADSKGKVPLTVQTRSRLDRYLEWRERQGHSIENGSPIFISESNRNRGKRLSYDGIYKVVKEFEKATNTSIHPHQFRHTFATNMMVQGMNPYHVMTMTRHRSSASFRRYTKAADQAAAEAAFYQTIRQDSEAIDSHNPKSI</sequence>
<proteinExistence type="inferred from homology"/>
<dbReference type="EMBL" id="CP003600">
    <property type="protein sequence ID" value="AFY92792.1"/>
    <property type="molecule type" value="Genomic_DNA"/>
</dbReference>
<dbReference type="KEGG" id="cmp:Cha6605_1648"/>
<name>K9UCI6_CHAP6</name>
<gene>
    <name evidence="8" type="ORF">Cha6605_1648</name>
</gene>
<dbReference type="RefSeq" id="WP_015158967.1">
    <property type="nucleotide sequence ID" value="NC_019697.1"/>
</dbReference>
<dbReference type="Pfam" id="PF02899">
    <property type="entry name" value="Phage_int_SAM_1"/>
    <property type="match status" value="1"/>
</dbReference>
<dbReference type="eggNOG" id="COG4974">
    <property type="taxonomic scope" value="Bacteria"/>
</dbReference>
<comment type="similarity">
    <text evidence="1">Belongs to the 'phage' integrase family.</text>
</comment>
<feature type="domain" description="Core-binding (CB)" evidence="7">
    <location>
        <begin position="23"/>
        <end position="112"/>
    </location>
</feature>
<dbReference type="OrthoDB" id="504361at2"/>
<evidence type="ECO:0000259" key="6">
    <source>
        <dbReference type="PROSITE" id="PS51898"/>
    </source>
</evidence>
<evidence type="ECO:0000256" key="2">
    <source>
        <dbReference type="ARBA" id="ARBA00022908"/>
    </source>
</evidence>
<keyword evidence="2" id="KW-0229">DNA integration</keyword>
<dbReference type="Gene3D" id="1.10.150.130">
    <property type="match status" value="1"/>
</dbReference>